<evidence type="ECO:0000256" key="1">
    <source>
        <dbReference type="SAM" id="Phobius"/>
    </source>
</evidence>
<protein>
    <submittedName>
        <fullName evidence="2">Uncharacterized protein</fullName>
    </submittedName>
</protein>
<comment type="caution">
    <text evidence="2">The sequence shown here is derived from an EMBL/GenBank/DDBJ whole genome shotgun (WGS) entry which is preliminary data.</text>
</comment>
<feature type="transmembrane region" description="Helical" evidence="1">
    <location>
        <begin position="25"/>
        <end position="47"/>
    </location>
</feature>
<evidence type="ECO:0000313" key="2">
    <source>
        <dbReference type="EMBL" id="PMP82387.1"/>
    </source>
</evidence>
<reference evidence="2 3" key="1">
    <citation type="submission" date="2018-01" db="EMBL/GenBank/DDBJ databases">
        <title>Metagenomic assembled genomes from two thermal pools in the Uzon Caldera, Kamchatka, Russia.</title>
        <authorList>
            <person name="Wilkins L."/>
            <person name="Ettinger C."/>
        </authorList>
    </citation>
    <scope>NUCLEOTIDE SEQUENCE [LARGE SCALE GENOMIC DNA]</scope>
    <source>
        <strain evidence="2">ZAV-02</strain>
    </source>
</reference>
<dbReference type="Proteomes" id="UP000243376">
    <property type="component" value="Unassembled WGS sequence"/>
</dbReference>
<name>A0A2J6X6G8_9CHLR</name>
<organism evidence="2 3">
    <name type="scientific">Chloroflexus aggregans</name>
    <dbReference type="NCBI Taxonomy" id="152260"/>
    <lineage>
        <taxon>Bacteria</taxon>
        <taxon>Bacillati</taxon>
        <taxon>Chloroflexota</taxon>
        <taxon>Chloroflexia</taxon>
        <taxon>Chloroflexales</taxon>
        <taxon>Chloroflexineae</taxon>
        <taxon>Chloroflexaceae</taxon>
        <taxon>Chloroflexus</taxon>
    </lineage>
</organism>
<gene>
    <name evidence="2" type="ORF">C0184_06945</name>
</gene>
<dbReference type="EMBL" id="PNIQ01000453">
    <property type="protein sequence ID" value="PMP82387.1"/>
    <property type="molecule type" value="Genomic_DNA"/>
</dbReference>
<dbReference type="AlphaFoldDB" id="A0A2J6X6G8"/>
<feature type="transmembrane region" description="Helical" evidence="1">
    <location>
        <begin position="53"/>
        <end position="76"/>
    </location>
</feature>
<proteinExistence type="predicted"/>
<keyword evidence="1" id="KW-0472">Membrane</keyword>
<keyword evidence="1" id="KW-1133">Transmembrane helix</keyword>
<accession>A0A2J6X6G8</accession>
<sequence>MTDIFHKLLDIRHSDEESRQRGRNIIIIALGLLVINLIVSSTIIVGFPESVSLLVSTFLSAILYAGIAFLTCQGFIDFGG</sequence>
<evidence type="ECO:0000313" key="3">
    <source>
        <dbReference type="Proteomes" id="UP000243376"/>
    </source>
</evidence>
<keyword evidence="1" id="KW-0812">Transmembrane</keyword>